<dbReference type="Proteomes" id="UP000236569">
    <property type="component" value="Unassembled WGS sequence"/>
</dbReference>
<reference evidence="2" key="1">
    <citation type="submission" date="2018-01" db="EMBL/GenBank/DDBJ databases">
        <title>Draft Genome Sequence of the Radioresistant Bacterium Deinococcus aerius TR0125, Isolated from the Higher Atmosphere above Japan.</title>
        <authorList>
            <person name="Satoh K."/>
            <person name="Arai H."/>
            <person name="Sanzen T."/>
            <person name="Kawaguchi Y."/>
            <person name="Hayashi H."/>
            <person name="Yokobori S."/>
            <person name="Yamagishi A."/>
            <person name="Oono Y."/>
            <person name="Narumi I."/>
        </authorList>
    </citation>
    <scope>NUCLEOTIDE SEQUENCE [LARGE SCALE GENOMIC DNA]</scope>
    <source>
        <strain evidence="2">TR0125</strain>
    </source>
</reference>
<dbReference type="EMBL" id="BFAG01000003">
    <property type="protein sequence ID" value="GBF04904.1"/>
    <property type="molecule type" value="Genomic_DNA"/>
</dbReference>
<evidence type="ECO:0000313" key="2">
    <source>
        <dbReference type="Proteomes" id="UP000236569"/>
    </source>
</evidence>
<name>A0A2I9CT48_9DEIO</name>
<comment type="caution">
    <text evidence="1">The sequence shown here is derived from an EMBL/GenBank/DDBJ whole genome shotgun (WGS) entry which is preliminary data.</text>
</comment>
<accession>A0A2I9CT48</accession>
<keyword evidence="2" id="KW-1185">Reference proteome</keyword>
<sequence length="73" mass="8068">MDSMIYASVRQVSSTWYYIALTQRRSHEDALNVGMMQAELYLSDLGLVDAAAAPYLEGARKAIAGVMQGRLQN</sequence>
<organism evidence="1 2">
    <name type="scientific">Deinococcus aerius</name>
    <dbReference type="NCBI Taxonomy" id="200253"/>
    <lineage>
        <taxon>Bacteria</taxon>
        <taxon>Thermotogati</taxon>
        <taxon>Deinococcota</taxon>
        <taxon>Deinococci</taxon>
        <taxon>Deinococcales</taxon>
        <taxon>Deinococcaceae</taxon>
        <taxon>Deinococcus</taxon>
    </lineage>
</organism>
<proteinExistence type="predicted"/>
<gene>
    <name evidence="1" type="ORF">DAERI_030070</name>
</gene>
<protein>
    <submittedName>
        <fullName evidence="1">Uncharacterized protein</fullName>
    </submittedName>
</protein>
<evidence type="ECO:0000313" key="1">
    <source>
        <dbReference type="EMBL" id="GBF04904.1"/>
    </source>
</evidence>
<dbReference type="AlphaFoldDB" id="A0A2I9CT48"/>